<dbReference type="InterPro" id="IPR043129">
    <property type="entry name" value="ATPase_NBD"/>
</dbReference>
<organism evidence="4">
    <name type="scientific">bioreactor metagenome</name>
    <dbReference type="NCBI Taxonomy" id="1076179"/>
    <lineage>
        <taxon>unclassified sequences</taxon>
        <taxon>metagenomes</taxon>
        <taxon>ecological metagenomes</taxon>
    </lineage>
</organism>
<comment type="caution">
    <text evidence="4">The sequence shown here is derived from an EMBL/GenBank/DDBJ whole genome shotgun (WGS) entry which is preliminary data.</text>
</comment>
<reference evidence="4" key="1">
    <citation type="submission" date="2019-08" db="EMBL/GenBank/DDBJ databases">
        <authorList>
            <person name="Kucharzyk K."/>
            <person name="Murdoch R.W."/>
            <person name="Higgins S."/>
            <person name="Loffler F."/>
        </authorList>
    </citation>
    <scope>NUCLEOTIDE SEQUENCE</scope>
</reference>
<feature type="domain" description="Carbohydrate kinase FGGY C-terminal" evidence="3">
    <location>
        <begin position="6"/>
        <end position="87"/>
    </location>
</feature>
<proteinExistence type="predicted"/>
<evidence type="ECO:0000256" key="2">
    <source>
        <dbReference type="ARBA" id="ARBA00022777"/>
    </source>
</evidence>
<evidence type="ECO:0000313" key="4">
    <source>
        <dbReference type="EMBL" id="MPM29741.1"/>
    </source>
</evidence>
<evidence type="ECO:0000259" key="3">
    <source>
        <dbReference type="Pfam" id="PF02782"/>
    </source>
</evidence>
<dbReference type="Gene3D" id="3.30.420.40">
    <property type="match status" value="1"/>
</dbReference>
<dbReference type="InterPro" id="IPR050406">
    <property type="entry name" value="FGGY_Carb_Kinase"/>
</dbReference>
<dbReference type="PANTHER" id="PTHR43095">
    <property type="entry name" value="SUGAR KINASE"/>
    <property type="match status" value="1"/>
</dbReference>
<dbReference type="PANTHER" id="PTHR43095:SF5">
    <property type="entry name" value="XYLULOSE KINASE"/>
    <property type="match status" value="1"/>
</dbReference>
<evidence type="ECO:0000256" key="1">
    <source>
        <dbReference type="ARBA" id="ARBA00022679"/>
    </source>
</evidence>
<sequence length="151" mass="16121">MRRPDAKLTLANFARVQLYSAVATLKLGMDILKHQEQVSVESMLGHGGLFKTPVVGQKILAGALNTPVAVLETAGEGGPWGMALLAQFMLEARKGQTLADYLANDVFAGAKGDVQTPQKADVAGFERFMKDYCKGLAAEKAAVDALVIEKE</sequence>
<gene>
    <name evidence="4" type="ORF">SDC9_76282</name>
</gene>
<dbReference type="EMBL" id="VSSQ01005595">
    <property type="protein sequence ID" value="MPM29741.1"/>
    <property type="molecule type" value="Genomic_DNA"/>
</dbReference>
<dbReference type="SUPFAM" id="SSF53067">
    <property type="entry name" value="Actin-like ATPase domain"/>
    <property type="match status" value="1"/>
</dbReference>
<dbReference type="GO" id="GO:0005975">
    <property type="term" value="P:carbohydrate metabolic process"/>
    <property type="evidence" value="ECO:0007669"/>
    <property type="project" value="InterPro"/>
</dbReference>
<keyword evidence="1" id="KW-0808">Transferase</keyword>
<dbReference type="AlphaFoldDB" id="A0A644YPE9"/>
<protein>
    <recommendedName>
        <fullName evidence="3">Carbohydrate kinase FGGY C-terminal domain-containing protein</fullName>
    </recommendedName>
</protein>
<keyword evidence="2" id="KW-0418">Kinase</keyword>
<dbReference type="InterPro" id="IPR018485">
    <property type="entry name" value="FGGY_C"/>
</dbReference>
<dbReference type="Pfam" id="PF02782">
    <property type="entry name" value="FGGY_C"/>
    <property type="match status" value="1"/>
</dbReference>
<dbReference type="GO" id="GO:0016301">
    <property type="term" value="F:kinase activity"/>
    <property type="evidence" value="ECO:0007669"/>
    <property type="project" value="UniProtKB-KW"/>
</dbReference>
<name>A0A644YPE9_9ZZZZ</name>
<accession>A0A644YPE9</accession>